<gene>
    <name evidence="4" type="primary">arsI_1</name>
    <name evidence="4" type="ORF">Ani05nite_20910</name>
</gene>
<dbReference type="InterPro" id="IPR003658">
    <property type="entry name" value="Anti-sigma_ant"/>
</dbReference>
<sequence>MQVSVIGNPDDTVVVTVRGDLDDGSDTVLGTTLEQVLDRPAPRVVVDVSGIGFCDSTGLRSFVAGHERARDAGGWLRLAAPGDQLSGLLRVAGLDEVLDVRPSVADALATGTDL</sequence>
<evidence type="ECO:0000313" key="5">
    <source>
        <dbReference type="Proteomes" id="UP000647172"/>
    </source>
</evidence>
<dbReference type="Pfam" id="PF13466">
    <property type="entry name" value="STAS_2"/>
    <property type="match status" value="1"/>
</dbReference>
<dbReference type="RefSeq" id="WP_203767217.1">
    <property type="nucleotide sequence ID" value="NZ_BAAAYJ010000114.1"/>
</dbReference>
<dbReference type="Proteomes" id="UP000647172">
    <property type="component" value="Unassembled WGS sequence"/>
</dbReference>
<reference evidence="4" key="1">
    <citation type="submission" date="2021-01" db="EMBL/GenBank/DDBJ databases">
        <title>Whole genome shotgun sequence of Actinoplanes nipponensis NBRC 14063.</title>
        <authorList>
            <person name="Komaki H."/>
            <person name="Tamura T."/>
        </authorList>
    </citation>
    <scope>NUCLEOTIDE SEQUENCE</scope>
    <source>
        <strain evidence="4">NBRC 14063</strain>
    </source>
</reference>
<dbReference type="PANTHER" id="PTHR33495:SF2">
    <property type="entry name" value="ANTI-SIGMA FACTOR ANTAGONIST TM_1081-RELATED"/>
    <property type="match status" value="1"/>
</dbReference>
<dbReference type="NCBIfam" id="TIGR00377">
    <property type="entry name" value="ant_ant_sig"/>
    <property type="match status" value="1"/>
</dbReference>
<evidence type="ECO:0000256" key="1">
    <source>
        <dbReference type="ARBA" id="ARBA00009013"/>
    </source>
</evidence>
<protein>
    <recommendedName>
        <fullName evidence="2">Anti-sigma factor antagonist</fullName>
    </recommendedName>
</protein>
<keyword evidence="5" id="KW-1185">Reference proteome</keyword>
<dbReference type="PANTHER" id="PTHR33495">
    <property type="entry name" value="ANTI-SIGMA FACTOR ANTAGONIST TM_1081-RELATED-RELATED"/>
    <property type="match status" value="1"/>
</dbReference>
<comment type="caution">
    <text evidence="4">The sequence shown here is derived from an EMBL/GenBank/DDBJ whole genome shotgun (WGS) entry which is preliminary data.</text>
</comment>
<dbReference type="AlphaFoldDB" id="A0A919JFG4"/>
<dbReference type="CDD" id="cd07043">
    <property type="entry name" value="STAS_anti-anti-sigma_factors"/>
    <property type="match status" value="1"/>
</dbReference>
<evidence type="ECO:0000313" key="4">
    <source>
        <dbReference type="EMBL" id="GIE48557.1"/>
    </source>
</evidence>
<evidence type="ECO:0000259" key="3">
    <source>
        <dbReference type="PROSITE" id="PS50801"/>
    </source>
</evidence>
<accession>A0A919JFG4</accession>
<organism evidence="4 5">
    <name type="scientific">Actinoplanes nipponensis</name>
    <dbReference type="NCBI Taxonomy" id="135950"/>
    <lineage>
        <taxon>Bacteria</taxon>
        <taxon>Bacillati</taxon>
        <taxon>Actinomycetota</taxon>
        <taxon>Actinomycetes</taxon>
        <taxon>Micromonosporales</taxon>
        <taxon>Micromonosporaceae</taxon>
        <taxon>Actinoplanes</taxon>
    </lineage>
</organism>
<dbReference type="SUPFAM" id="SSF52091">
    <property type="entry name" value="SpoIIaa-like"/>
    <property type="match status" value="1"/>
</dbReference>
<dbReference type="Gene3D" id="3.30.750.24">
    <property type="entry name" value="STAS domain"/>
    <property type="match status" value="1"/>
</dbReference>
<comment type="similarity">
    <text evidence="1 2">Belongs to the anti-sigma-factor antagonist family.</text>
</comment>
<dbReference type="InterPro" id="IPR036513">
    <property type="entry name" value="STAS_dom_sf"/>
</dbReference>
<dbReference type="InterPro" id="IPR002645">
    <property type="entry name" value="STAS_dom"/>
</dbReference>
<evidence type="ECO:0000256" key="2">
    <source>
        <dbReference type="RuleBase" id="RU003749"/>
    </source>
</evidence>
<dbReference type="PROSITE" id="PS50801">
    <property type="entry name" value="STAS"/>
    <property type="match status" value="1"/>
</dbReference>
<dbReference type="InterPro" id="IPR058548">
    <property type="entry name" value="MlaB-like_STAS"/>
</dbReference>
<proteinExistence type="inferred from homology"/>
<feature type="domain" description="STAS" evidence="3">
    <location>
        <begin position="10"/>
        <end position="111"/>
    </location>
</feature>
<dbReference type="GO" id="GO:0043856">
    <property type="term" value="F:anti-sigma factor antagonist activity"/>
    <property type="evidence" value="ECO:0007669"/>
    <property type="project" value="InterPro"/>
</dbReference>
<dbReference type="EMBL" id="BOMQ01000026">
    <property type="protein sequence ID" value="GIE48557.1"/>
    <property type="molecule type" value="Genomic_DNA"/>
</dbReference>
<name>A0A919JFG4_9ACTN</name>